<accession>I3S9F5</accession>
<proteinExistence type="evidence at transcript level"/>
<name>I3S9F5_MEDTR</name>
<organism evidence="1">
    <name type="scientific">Medicago truncatula</name>
    <name type="common">Barrel medic</name>
    <name type="synonym">Medicago tribuloides</name>
    <dbReference type="NCBI Taxonomy" id="3880"/>
    <lineage>
        <taxon>Eukaryota</taxon>
        <taxon>Viridiplantae</taxon>
        <taxon>Streptophyta</taxon>
        <taxon>Embryophyta</taxon>
        <taxon>Tracheophyta</taxon>
        <taxon>Spermatophyta</taxon>
        <taxon>Magnoliopsida</taxon>
        <taxon>eudicotyledons</taxon>
        <taxon>Gunneridae</taxon>
        <taxon>Pentapetalae</taxon>
        <taxon>rosids</taxon>
        <taxon>fabids</taxon>
        <taxon>Fabales</taxon>
        <taxon>Fabaceae</taxon>
        <taxon>Papilionoideae</taxon>
        <taxon>50 kb inversion clade</taxon>
        <taxon>NPAAA clade</taxon>
        <taxon>Hologalegina</taxon>
        <taxon>IRL clade</taxon>
        <taxon>Trifolieae</taxon>
        <taxon>Medicago</taxon>
    </lineage>
</organism>
<reference evidence="1" key="1">
    <citation type="submission" date="2012-05" db="EMBL/GenBank/DDBJ databases">
        <authorList>
            <person name="Krishnakumar V."/>
            <person name="Cheung F."/>
            <person name="Xiao Y."/>
            <person name="Chan A."/>
            <person name="Moskal W.A."/>
            <person name="Town C.D."/>
        </authorList>
    </citation>
    <scope>NUCLEOTIDE SEQUENCE</scope>
</reference>
<dbReference type="EMBL" id="BT145448">
    <property type="protein sequence ID" value="AFK45242.1"/>
    <property type="molecule type" value="mRNA"/>
</dbReference>
<dbReference type="EMBL" id="BT137102">
    <property type="protein sequence ID" value="AFK36897.1"/>
    <property type="molecule type" value="mRNA"/>
</dbReference>
<dbReference type="AlphaFoldDB" id="I3S9F5"/>
<evidence type="ECO:0000313" key="1">
    <source>
        <dbReference type="EMBL" id="AFK36897.1"/>
    </source>
</evidence>
<protein>
    <submittedName>
        <fullName evidence="1">Uncharacterized protein</fullName>
    </submittedName>
</protein>
<sequence length="56" mass="6542">MEIHPLGLKFVTLVTPSLQYCTLNQSQQLELLHTLLPRFCHERSTMERLQMFGLVV</sequence>